<dbReference type="OrthoDB" id="9778496at2"/>
<dbReference type="PANTHER" id="PTHR24421">
    <property type="entry name" value="NITRATE/NITRITE SENSOR PROTEIN NARX-RELATED"/>
    <property type="match status" value="1"/>
</dbReference>
<dbReference type="Pfam" id="PF16448">
    <property type="entry name" value="LapD_MoxY_N"/>
    <property type="match status" value="1"/>
</dbReference>
<dbReference type="InterPro" id="IPR011712">
    <property type="entry name" value="Sig_transdc_His_kin_sub3_dim/P"/>
</dbReference>
<organism evidence="9 10">
    <name type="scientific">Paracoccus aestuariivivens</name>
    <dbReference type="NCBI Taxonomy" id="1820333"/>
    <lineage>
        <taxon>Bacteria</taxon>
        <taxon>Pseudomonadati</taxon>
        <taxon>Pseudomonadota</taxon>
        <taxon>Alphaproteobacteria</taxon>
        <taxon>Rhodobacterales</taxon>
        <taxon>Paracoccaceae</taxon>
        <taxon>Paracoccus</taxon>
    </lineage>
</organism>
<gene>
    <name evidence="9" type="ORF">GL286_06455</name>
</gene>
<dbReference type="Gene3D" id="6.10.340.10">
    <property type="match status" value="1"/>
</dbReference>
<evidence type="ECO:0000256" key="1">
    <source>
        <dbReference type="ARBA" id="ARBA00004370"/>
    </source>
</evidence>
<comment type="subcellular location">
    <subcellularLocation>
        <location evidence="1">Membrane</location>
    </subcellularLocation>
</comment>
<keyword evidence="7" id="KW-0812">Transmembrane</keyword>
<dbReference type="Proteomes" id="UP000478183">
    <property type="component" value="Unassembled WGS sequence"/>
</dbReference>
<dbReference type="InterPro" id="IPR050482">
    <property type="entry name" value="Sensor_HK_TwoCompSys"/>
</dbReference>
<dbReference type="InterPro" id="IPR003660">
    <property type="entry name" value="HAMP_dom"/>
</dbReference>
<feature type="transmembrane region" description="Helical" evidence="7">
    <location>
        <begin position="21"/>
        <end position="49"/>
    </location>
</feature>
<dbReference type="Pfam" id="PF07730">
    <property type="entry name" value="HisKA_3"/>
    <property type="match status" value="1"/>
</dbReference>
<evidence type="ECO:0000259" key="8">
    <source>
        <dbReference type="PROSITE" id="PS50885"/>
    </source>
</evidence>
<dbReference type="CDD" id="cd16917">
    <property type="entry name" value="HATPase_UhpB-NarQ-NarX-like"/>
    <property type="match status" value="1"/>
</dbReference>
<keyword evidence="6" id="KW-0175">Coiled coil</keyword>
<dbReference type="SUPFAM" id="SSF55874">
    <property type="entry name" value="ATPase domain of HSP90 chaperone/DNA topoisomerase II/histidine kinase"/>
    <property type="match status" value="1"/>
</dbReference>
<dbReference type="GO" id="GO:0000155">
    <property type="term" value="F:phosphorelay sensor kinase activity"/>
    <property type="evidence" value="ECO:0007669"/>
    <property type="project" value="InterPro"/>
</dbReference>
<evidence type="ECO:0000313" key="9">
    <source>
        <dbReference type="EMBL" id="MTH77363.1"/>
    </source>
</evidence>
<feature type="transmembrane region" description="Helical" evidence="7">
    <location>
        <begin position="172"/>
        <end position="196"/>
    </location>
</feature>
<dbReference type="PANTHER" id="PTHR24421:SF58">
    <property type="entry name" value="SIGNAL TRANSDUCTION HISTIDINE-PROTEIN KINASE_PHOSPHATASE UHPB"/>
    <property type="match status" value="1"/>
</dbReference>
<keyword evidence="3" id="KW-0808">Transferase</keyword>
<keyword evidence="2" id="KW-0597">Phosphoprotein</keyword>
<dbReference type="Pfam" id="PF00672">
    <property type="entry name" value="HAMP"/>
    <property type="match status" value="1"/>
</dbReference>
<dbReference type="SMART" id="SM00304">
    <property type="entry name" value="HAMP"/>
    <property type="match status" value="1"/>
</dbReference>
<evidence type="ECO:0000256" key="5">
    <source>
        <dbReference type="ARBA" id="ARBA00023012"/>
    </source>
</evidence>
<dbReference type="EMBL" id="WMIE01000002">
    <property type="protein sequence ID" value="MTH77363.1"/>
    <property type="molecule type" value="Genomic_DNA"/>
</dbReference>
<dbReference type="CDD" id="cd06225">
    <property type="entry name" value="HAMP"/>
    <property type="match status" value="1"/>
</dbReference>
<keyword evidence="5" id="KW-0902">Two-component regulatory system</keyword>
<evidence type="ECO:0000256" key="7">
    <source>
        <dbReference type="SAM" id="Phobius"/>
    </source>
</evidence>
<evidence type="ECO:0000313" key="10">
    <source>
        <dbReference type="Proteomes" id="UP000478183"/>
    </source>
</evidence>
<protein>
    <submittedName>
        <fullName evidence="9">HAMP domain-containing protein</fullName>
    </submittedName>
</protein>
<dbReference type="PROSITE" id="PS50885">
    <property type="entry name" value="HAMP"/>
    <property type="match status" value="1"/>
</dbReference>
<evidence type="ECO:0000256" key="4">
    <source>
        <dbReference type="ARBA" id="ARBA00022777"/>
    </source>
</evidence>
<dbReference type="RefSeq" id="WP_155094915.1">
    <property type="nucleotide sequence ID" value="NZ_WMIE01000002.1"/>
</dbReference>
<dbReference type="GO" id="GO:0016020">
    <property type="term" value="C:membrane"/>
    <property type="evidence" value="ECO:0007669"/>
    <property type="project" value="UniProtKB-SubCell"/>
</dbReference>
<keyword evidence="7" id="KW-1133">Transmembrane helix</keyword>
<sequence length="457" mass="49486">MDATGQIGAMRKAGTALRQRNLPLSAIALGGSALAWIATFSITVSVVIWNARDSVKNETDSAFGLAIAAATLRLPTSFDRKDMMSEAIRIAADIRGQRHVTAGLRDAQGKTVELPPPPAGTDHAPDWFADMLRPEPRSHLLPITQYPNVLGVLEIRTEASDEIAEVWRDLRVLLPLLLITALVAIGVTMTITGLVLRRLRQIGDALGRMQAGDLGHRAPHTGLTELNDLGAGVNALADHLAAERRENRDLQARMMTLAEAERARIATDLHDEIGPQLFALHAAVGQARRHDADPDPDLADNLAAIARHSDAIRKSARTAIDDLRLSPTEGVVLSDMIHELLIEFEDIAPDTSFTLQAEPDLPEPDDAGRIAIYRFIRESVLNALRHAAPGQIEVVLARAGGSLLARVVDDGNGPSPASRRGLGQSGMRDRAIALGGDWHPPERHDGRTITEFRMNFP</sequence>
<dbReference type="GO" id="GO:0046983">
    <property type="term" value="F:protein dimerization activity"/>
    <property type="evidence" value="ECO:0007669"/>
    <property type="project" value="InterPro"/>
</dbReference>
<evidence type="ECO:0000256" key="6">
    <source>
        <dbReference type="SAM" id="Coils"/>
    </source>
</evidence>
<keyword evidence="4" id="KW-0418">Kinase</keyword>
<evidence type="ECO:0000256" key="3">
    <source>
        <dbReference type="ARBA" id="ARBA00022679"/>
    </source>
</evidence>
<reference evidence="9 10" key="1">
    <citation type="submission" date="2019-11" db="EMBL/GenBank/DDBJ databases">
        <authorList>
            <person name="Dong K."/>
        </authorList>
    </citation>
    <scope>NUCLEOTIDE SEQUENCE [LARGE SCALE GENOMIC DNA]</scope>
    <source>
        <strain evidence="9 10">NBRC 111993</strain>
    </source>
</reference>
<name>A0A6L6J5H6_9RHOB</name>
<proteinExistence type="predicted"/>
<dbReference type="InterPro" id="IPR032244">
    <property type="entry name" value="LapD_MoxY_N"/>
</dbReference>
<keyword evidence="7" id="KW-0472">Membrane</keyword>
<dbReference type="Gene3D" id="3.30.565.10">
    <property type="entry name" value="Histidine kinase-like ATPase, C-terminal domain"/>
    <property type="match status" value="1"/>
</dbReference>
<comment type="caution">
    <text evidence="9">The sequence shown here is derived from an EMBL/GenBank/DDBJ whole genome shotgun (WGS) entry which is preliminary data.</text>
</comment>
<dbReference type="InterPro" id="IPR036890">
    <property type="entry name" value="HATPase_C_sf"/>
</dbReference>
<accession>A0A6L6J5H6</accession>
<keyword evidence="10" id="KW-1185">Reference proteome</keyword>
<dbReference type="Gene3D" id="1.20.5.1930">
    <property type="match status" value="1"/>
</dbReference>
<evidence type="ECO:0000256" key="2">
    <source>
        <dbReference type="ARBA" id="ARBA00022553"/>
    </source>
</evidence>
<feature type="coiled-coil region" evidence="6">
    <location>
        <begin position="233"/>
        <end position="260"/>
    </location>
</feature>
<dbReference type="AlphaFoldDB" id="A0A6L6J5H6"/>
<feature type="domain" description="HAMP" evidence="8">
    <location>
        <begin position="193"/>
        <end position="245"/>
    </location>
</feature>